<dbReference type="SUPFAM" id="SSF102886">
    <property type="entry name" value="Coproporphyrinogen III oxidase"/>
    <property type="match status" value="1"/>
</dbReference>
<dbReference type="Pfam" id="PF01218">
    <property type="entry name" value="Coprogen_oxidas"/>
    <property type="match status" value="2"/>
</dbReference>
<dbReference type="PRINTS" id="PR00073">
    <property type="entry name" value="COPRGNOXDASE"/>
</dbReference>
<dbReference type="PROSITE" id="PS01021">
    <property type="entry name" value="COPROGEN_OXIDASE"/>
    <property type="match status" value="1"/>
</dbReference>
<keyword evidence="5" id="KW-0560">Oxidoreductase</keyword>
<keyword evidence="10" id="KW-1185">Reference proteome</keyword>
<evidence type="ECO:0000256" key="5">
    <source>
        <dbReference type="ARBA" id="ARBA00023002"/>
    </source>
</evidence>
<organism evidence="9 10">
    <name type="scientific">Jaminaea rosea</name>
    <dbReference type="NCBI Taxonomy" id="1569628"/>
    <lineage>
        <taxon>Eukaryota</taxon>
        <taxon>Fungi</taxon>
        <taxon>Dikarya</taxon>
        <taxon>Basidiomycota</taxon>
        <taxon>Ustilaginomycotina</taxon>
        <taxon>Exobasidiomycetes</taxon>
        <taxon>Microstromatales</taxon>
        <taxon>Microstromatales incertae sedis</taxon>
        <taxon>Jaminaea</taxon>
    </lineage>
</organism>
<dbReference type="GO" id="GO:0006782">
    <property type="term" value="P:protoporphyrinogen IX biosynthetic process"/>
    <property type="evidence" value="ECO:0007669"/>
    <property type="project" value="UniProtKB-UniPathway"/>
</dbReference>
<evidence type="ECO:0000256" key="1">
    <source>
        <dbReference type="ARBA" id="ARBA00005168"/>
    </source>
</evidence>
<dbReference type="EMBL" id="KZ819681">
    <property type="protein sequence ID" value="PWN24478.1"/>
    <property type="molecule type" value="Genomic_DNA"/>
</dbReference>
<dbReference type="NCBIfam" id="NF003727">
    <property type="entry name" value="PRK05330.1"/>
    <property type="match status" value="1"/>
</dbReference>
<dbReference type="UniPathway" id="UPA00251">
    <property type="reaction ID" value="UER00322"/>
</dbReference>
<name>A0A316UHW6_9BASI</name>
<feature type="region of interest" description="Disordered" evidence="7">
    <location>
        <begin position="429"/>
        <end position="464"/>
    </location>
</feature>
<dbReference type="AlphaFoldDB" id="A0A316UHW6"/>
<comment type="subunit">
    <text evidence="3">Homodimer.</text>
</comment>
<evidence type="ECO:0000256" key="8">
    <source>
        <dbReference type="SAM" id="SignalP"/>
    </source>
</evidence>
<evidence type="ECO:0000256" key="7">
    <source>
        <dbReference type="SAM" id="MobiDB-lite"/>
    </source>
</evidence>
<dbReference type="InterPro" id="IPR036406">
    <property type="entry name" value="Coprogen_oxidase_aer_sf"/>
</dbReference>
<dbReference type="PANTHER" id="PTHR10755:SF0">
    <property type="entry name" value="OXYGEN-DEPENDENT COPROPORPHYRINOGEN-III OXIDASE, MITOCHONDRIAL"/>
    <property type="match status" value="1"/>
</dbReference>
<evidence type="ECO:0000256" key="4">
    <source>
        <dbReference type="ARBA" id="ARBA00012869"/>
    </source>
</evidence>
<dbReference type="STRING" id="1569628.A0A316UHW6"/>
<evidence type="ECO:0000256" key="6">
    <source>
        <dbReference type="ARBA" id="ARBA00023244"/>
    </source>
</evidence>
<evidence type="ECO:0000256" key="2">
    <source>
        <dbReference type="ARBA" id="ARBA00010644"/>
    </source>
</evidence>
<dbReference type="EC" id="1.3.3.3" evidence="4"/>
<dbReference type="PANTHER" id="PTHR10755">
    <property type="entry name" value="COPROPORPHYRINOGEN III OXIDASE, MITOCHONDRIAL"/>
    <property type="match status" value="1"/>
</dbReference>
<reference evidence="9 10" key="1">
    <citation type="journal article" date="2018" name="Mol. Biol. Evol.">
        <title>Broad Genomic Sampling Reveals a Smut Pathogenic Ancestry of the Fungal Clade Ustilaginomycotina.</title>
        <authorList>
            <person name="Kijpornyongpan T."/>
            <person name="Mondo S.J."/>
            <person name="Barry K."/>
            <person name="Sandor L."/>
            <person name="Lee J."/>
            <person name="Lipzen A."/>
            <person name="Pangilinan J."/>
            <person name="LaButti K."/>
            <person name="Hainaut M."/>
            <person name="Henrissat B."/>
            <person name="Grigoriev I.V."/>
            <person name="Spatafora J.W."/>
            <person name="Aime M.C."/>
        </authorList>
    </citation>
    <scope>NUCLEOTIDE SEQUENCE [LARGE SCALE GENOMIC DNA]</scope>
    <source>
        <strain evidence="9 10">MCA 5214</strain>
    </source>
</reference>
<comment type="pathway">
    <text evidence="1">Porphyrin-containing compound metabolism; protoporphyrin-IX biosynthesis; protoporphyrinogen-IX from coproporphyrinogen-III (O2 route): step 1/1.</text>
</comment>
<dbReference type="GO" id="GO:0005737">
    <property type="term" value="C:cytoplasm"/>
    <property type="evidence" value="ECO:0007669"/>
    <property type="project" value="TreeGrafter"/>
</dbReference>
<evidence type="ECO:0000313" key="10">
    <source>
        <dbReference type="Proteomes" id="UP000245884"/>
    </source>
</evidence>
<dbReference type="Proteomes" id="UP000245884">
    <property type="component" value="Unassembled WGS sequence"/>
</dbReference>
<proteinExistence type="inferred from homology"/>
<keyword evidence="6" id="KW-0627">Porphyrin biosynthesis</keyword>
<protein>
    <recommendedName>
        <fullName evidence="4">coproporphyrinogen oxidase</fullName>
        <ecNumber evidence="4">1.3.3.3</ecNumber>
    </recommendedName>
</protein>
<dbReference type="RefSeq" id="XP_025359090.1">
    <property type="nucleotide sequence ID" value="XM_025507595.1"/>
</dbReference>
<comment type="similarity">
    <text evidence="2">Belongs to the aerobic coproporphyrinogen-III oxidase family.</text>
</comment>
<evidence type="ECO:0000313" key="9">
    <source>
        <dbReference type="EMBL" id="PWN24478.1"/>
    </source>
</evidence>
<dbReference type="InterPro" id="IPR018375">
    <property type="entry name" value="Coprogen_oxidase_CS"/>
</dbReference>
<accession>A0A316UHW6</accession>
<evidence type="ECO:0000256" key="3">
    <source>
        <dbReference type="ARBA" id="ARBA00011738"/>
    </source>
</evidence>
<dbReference type="InterPro" id="IPR001260">
    <property type="entry name" value="Coprogen_oxidase_aer"/>
</dbReference>
<dbReference type="OrthoDB" id="15318at2759"/>
<feature type="chain" id="PRO_5016277636" description="coproporphyrinogen oxidase" evidence="8">
    <location>
        <begin position="22"/>
        <end position="464"/>
    </location>
</feature>
<dbReference type="GO" id="GO:0004109">
    <property type="term" value="F:coproporphyrinogen oxidase activity"/>
    <property type="evidence" value="ECO:0007669"/>
    <property type="project" value="UniProtKB-EC"/>
</dbReference>
<gene>
    <name evidence="9" type="ORF">BDZ90DRAFT_247425</name>
</gene>
<dbReference type="Gene3D" id="3.40.1500.10">
    <property type="entry name" value="Coproporphyrinogen III oxidase, aerobic"/>
    <property type="match status" value="1"/>
</dbReference>
<feature type="signal peptide" evidence="8">
    <location>
        <begin position="1"/>
        <end position="21"/>
    </location>
</feature>
<dbReference type="GeneID" id="37029418"/>
<keyword evidence="8" id="KW-0732">Signal</keyword>
<sequence>MAAASALAATAVLAVAWCTRSALVACDDLAQPAPSKTQAQSDSPSLPSISHLNPSLIDDVNAPMRYRMETYIKLLQHRIVTALQKTEPGTKFIVDQWQRKEGGEGISCIVQDGQTFEKAGCNISVVHGKLPLGAIKQMNSGRINARLDYRFEGPDAEIDSMPFVALGLSLVVHPVNPFAPTVHFNYRYFEISHPPTLKDGSPNPRYDPANPTQPAAWWFGGGTDLTPIYLFEEDAKHFHATLRDAAAQHDSAFYPAWKRWCDEYFWLPHRSENRGVGGVFFDDLTVPGTWGQAEGKRREKKEFLALLETKQQSGPAAAASGGAGLAPAIASSSRQHDVESLFRTVRSMGDSFLPSYLPILERRRQTPYDARHIAWQGIRRGRYVEFNLAYDRGTKFGLATPGARIESILMSLPLKARWEYMHPVSGSGAIGRGGATAPGEHSGDMADSEEEKMQQVLRSPREWV</sequence>